<name>A0A0C3SE98_PHLG1</name>
<dbReference type="HOGENOM" id="CLU_1644326_0_0_1"/>
<sequence length="161" mass="17603">MRSYKPANSGRTQRTVPQRSMISVITTPSVIAHSLSDGAIGGGTALQIARCRLDCPQCTKQVPRLPLLNAQGFEPSYPPTRLRLDQGLETRWTRLYPAGNSQAVRPSGIKTHGKIALGLQQTAAFTTLRSLSSNLHNACSRRRQVHLLVAAQHLQLACVRL</sequence>
<proteinExistence type="predicted"/>
<evidence type="ECO:0000313" key="1">
    <source>
        <dbReference type="EMBL" id="KIP12557.1"/>
    </source>
</evidence>
<evidence type="ECO:0000313" key="2">
    <source>
        <dbReference type="Proteomes" id="UP000053257"/>
    </source>
</evidence>
<accession>A0A0C3SE98</accession>
<keyword evidence="2" id="KW-1185">Reference proteome</keyword>
<dbReference type="EMBL" id="KN840439">
    <property type="protein sequence ID" value="KIP12557.1"/>
    <property type="molecule type" value="Genomic_DNA"/>
</dbReference>
<protein>
    <submittedName>
        <fullName evidence="1">Uncharacterized protein</fullName>
    </submittedName>
</protein>
<gene>
    <name evidence="1" type="ORF">PHLGIDRAFT_261570</name>
</gene>
<reference evidence="1 2" key="1">
    <citation type="journal article" date="2014" name="PLoS Genet.">
        <title>Analysis of the Phlebiopsis gigantea genome, transcriptome and secretome provides insight into its pioneer colonization strategies of wood.</title>
        <authorList>
            <person name="Hori C."/>
            <person name="Ishida T."/>
            <person name="Igarashi K."/>
            <person name="Samejima M."/>
            <person name="Suzuki H."/>
            <person name="Master E."/>
            <person name="Ferreira P."/>
            <person name="Ruiz-Duenas F.J."/>
            <person name="Held B."/>
            <person name="Canessa P."/>
            <person name="Larrondo L.F."/>
            <person name="Schmoll M."/>
            <person name="Druzhinina I.S."/>
            <person name="Kubicek C.P."/>
            <person name="Gaskell J.A."/>
            <person name="Kersten P."/>
            <person name="St John F."/>
            <person name="Glasner J."/>
            <person name="Sabat G."/>
            <person name="Splinter BonDurant S."/>
            <person name="Syed K."/>
            <person name="Yadav J."/>
            <person name="Mgbeahuruike A.C."/>
            <person name="Kovalchuk A."/>
            <person name="Asiegbu F.O."/>
            <person name="Lackner G."/>
            <person name="Hoffmeister D."/>
            <person name="Rencoret J."/>
            <person name="Gutierrez A."/>
            <person name="Sun H."/>
            <person name="Lindquist E."/>
            <person name="Barry K."/>
            <person name="Riley R."/>
            <person name="Grigoriev I.V."/>
            <person name="Henrissat B."/>
            <person name="Kues U."/>
            <person name="Berka R.M."/>
            <person name="Martinez A.T."/>
            <person name="Covert S.F."/>
            <person name="Blanchette R.A."/>
            <person name="Cullen D."/>
        </authorList>
    </citation>
    <scope>NUCLEOTIDE SEQUENCE [LARGE SCALE GENOMIC DNA]</scope>
    <source>
        <strain evidence="1 2">11061_1 CR5-6</strain>
    </source>
</reference>
<dbReference type="AlphaFoldDB" id="A0A0C3SE98"/>
<organism evidence="1 2">
    <name type="scientific">Phlebiopsis gigantea (strain 11061_1 CR5-6)</name>
    <name type="common">White-rot fungus</name>
    <name type="synonym">Peniophora gigantea</name>
    <dbReference type="NCBI Taxonomy" id="745531"/>
    <lineage>
        <taxon>Eukaryota</taxon>
        <taxon>Fungi</taxon>
        <taxon>Dikarya</taxon>
        <taxon>Basidiomycota</taxon>
        <taxon>Agaricomycotina</taxon>
        <taxon>Agaricomycetes</taxon>
        <taxon>Polyporales</taxon>
        <taxon>Phanerochaetaceae</taxon>
        <taxon>Phlebiopsis</taxon>
    </lineage>
</organism>
<dbReference type="Proteomes" id="UP000053257">
    <property type="component" value="Unassembled WGS sequence"/>
</dbReference>